<dbReference type="CDD" id="cd05401">
    <property type="entry name" value="NT_GlnE_GlnD_like"/>
    <property type="match status" value="2"/>
</dbReference>
<keyword evidence="6 7" id="KW-0511">Multifunctional enzyme</keyword>
<feature type="domain" description="PII-uridylyltransferase/Glutamine-synthetase adenylyltransferase" evidence="10">
    <location>
        <begin position="875"/>
        <end position="964"/>
    </location>
</feature>
<name>A0A1I1HBU7_9GAMM</name>
<reference evidence="11 12" key="1">
    <citation type="submission" date="2016-10" db="EMBL/GenBank/DDBJ databases">
        <authorList>
            <person name="de Groot N.N."/>
        </authorList>
    </citation>
    <scope>NUCLEOTIDE SEQUENCE [LARGE SCALE GENOMIC DNA]</scope>
    <source>
        <strain evidence="11 12">DSM 18438</strain>
    </source>
</reference>
<dbReference type="EMBL" id="FOLH01000003">
    <property type="protein sequence ID" value="SFC21639.1"/>
    <property type="molecule type" value="Genomic_DNA"/>
</dbReference>
<evidence type="ECO:0000259" key="10">
    <source>
        <dbReference type="Pfam" id="PF08335"/>
    </source>
</evidence>
<feature type="region of interest" description="Adenylyl removase" evidence="7">
    <location>
        <begin position="1"/>
        <end position="488"/>
    </location>
</feature>
<evidence type="ECO:0000256" key="6">
    <source>
        <dbReference type="ARBA" id="ARBA00023268"/>
    </source>
</evidence>
<feature type="domain" description="Glutamate-ammonia ligase adenylyltransferase repeated" evidence="9">
    <location>
        <begin position="599"/>
        <end position="853"/>
    </location>
</feature>
<protein>
    <recommendedName>
        <fullName evidence="7">Bifunctional glutamine synthetase adenylyltransferase/adenylyl-removing enzyme</fullName>
    </recommendedName>
    <alternativeName>
        <fullName evidence="7">ATP:glutamine synthetase adenylyltransferase</fullName>
    </alternativeName>
    <alternativeName>
        <fullName evidence="7">ATase</fullName>
    </alternativeName>
    <domain>
        <recommendedName>
            <fullName evidence="7">Glutamine synthetase adenylyl-L-tyrosine phosphorylase</fullName>
            <ecNumber evidence="7">2.7.7.89</ecNumber>
        </recommendedName>
        <alternativeName>
            <fullName evidence="7">Adenylyl removase</fullName>
            <shortName evidence="7">AR</shortName>
            <shortName evidence="7">AT-N</shortName>
        </alternativeName>
    </domain>
    <domain>
        <recommendedName>
            <fullName evidence="7">Glutamine synthetase adenylyl transferase</fullName>
            <ecNumber evidence="7">2.7.7.42</ecNumber>
        </recommendedName>
        <alternativeName>
            <fullName evidence="7">Adenylyl transferase</fullName>
            <shortName evidence="7">AT</shortName>
            <shortName evidence="7">AT-C</shortName>
        </alternativeName>
    </domain>
</protein>
<organism evidence="11 12">
    <name type="scientific">Marinospirillum celere</name>
    <dbReference type="NCBI Taxonomy" id="1122252"/>
    <lineage>
        <taxon>Bacteria</taxon>
        <taxon>Pseudomonadati</taxon>
        <taxon>Pseudomonadota</taxon>
        <taxon>Gammaproteobacteria</taxon>
        <taxon>Oceanospirillales</taxon>
        <taxon>Oceanospirillaceae</taxon>
        <taxon>Marinospirillum</taxon>
    </lineage>
</organism>
<dbReference type="STRING" id="1122252.SAMN05660443_1930"/>
<comment type="similarity">
    <text evidence="7">Belongs to the GlnE family.</text>
</comment>
<comment type="function">
    <text evidence="7">Involved in the regulation of glutamine synthetase GlnA, a key enzyme in the process to assimilate ammonia. When cellular nitrogen levels are high, the C-terminal adenylyl transferase (AT) inactivates GlnA by covalent transfer of an adenylyl group from ATP to specific tyrosine residue of GlnA, thus reducing its activity. Conversely, when nitrogen levels are low, the N-terminal adenylyl removase (AR) activates GlnA by removing the adenylyl group by phosphorolysis, increasing its activity. The regulatory region of GlnE binds the signal transduction protein PII (GlnB) which indicates the nitrogen status of the cell.</text>
</comment>
<dbReference type="GO" id="GO:0005829">
    <property type="term" value="C:cytosol"/>
    <property type="evidence" value="ECO:0007669"/>
    <property type="project" value="TreeGrafter"/>
</dbReference>
<accession>A0A1I1HBU7</accession>
<keyword evidence="4 7" id="KW-0067">ATP-binding</keyword>
<dbReference type="InterPro" id="IPR013546">
    <property type="entry name" value="PII_UdlTrfase/GS_AdlTrfase"/>
</dbReference>
<dbReference type="SUPFAM" id="SSF81593">
    <property type="entry name" value="Nucleotidyltransferase substrate binding subunit/domain"/>
    <property type="match status" value="2"/>
</dbReference>
<evidence type="ECO:0000256" key="7">
    <source>
        <dbReference type="HAMAP-Rule" id="MF_00802"/>
    </source>
</evidence>
<dbReference type="Gene3D" id="1.10.4050.10">
    <property type="entry name" value="Glutamine synthase adenylyltransferase GlnE"/>
    <property type="match status" value="1"/>
</dbReference>
<dbReference type="Gene3D" id="3.30.460.10">
    <property type="entry name" value="Beta Polymerase, domain 2"/>
    <property type="match status" value="2"/>
</dbReference>
<feature type="domain" description="Glutamate-ammonia ligase adenylyltransferase repeated" evidence="9">
    <location>
        <begin position="59"/>
        <end position="324"/>
    </location>
</feature>
<comment type="catalytic activity">
    <reaction evidence="7">
        <text>[glutamine synthetase]-O(4)-(5'-adenylyl)-L-tyrosine + phosphate = [glutamine synthetase]-L-tyrosine + ADP</text>
        <dbReference type="Rhea" id="RHEA:43716"/>
        <dbReference type="Rhea" id="RHEA-COMP:10660"/>
        <dbReference type="Rhea" id="RHEA-COMP:10661"/>
        <dbReference type="ChEBI" id="CHEBI:43474"/>
        <dbReference type="ChEBI" id="CHEBI:46858"/>
        <dbReference type="ChEBI" id="CHEBI:83624"/>
        <dbReference type="ChEBI" id="CHEBI:456216"/>
        <dbReference type="EC" id="2.7.7.89"/>
    </reaction>
</comment>
<keyword evidence="11" id="KW-0436">Ligase</keyword>
<feature type="coiled-coil region" evidence="8">
    <location>
        <begin position="851"/>
        <end position="878"/>
    </location>
</feature>
<dbReference type="Proteomes" id="UP000199058">
    <property type="component" value="Unassembled WGS sequence"/>
</dbReference>
<dbReference type="SUPFAM" id="SSF81301">
    <property type="entry name" value="Nucleotidyltransferase"/>
    <property type="match status" value="2"/>
</dbReference>
<comment type="catalytic activity">
    <reaction evidence="7">
        <text>[glutamine synthetase]-L-tyrosine + ATP = [glutamine synthetase]-O(4)-(5'-adenylyl)-L-tyrosine + diphosphate</text>
        <dbReference type="Rhea" id="RHEA:18589"/>
        <dbReference type="Rhea" id="RHEA-COMP:10660"/>
        <dbReference type="Rhea" id="RHEA-COMP:10661"/>
        <dbReference type="ChEBI" id="CHEBI:30616"/>
        <dbReference type="ChEBI" id="CHEBI:33019"/>
        <dbReference type="ChEBI" id="CHEBI:46858"/>
        <dbReference type="ChEBI" id="CHEBI:83624"/>
        <dbReference type="EC" id="2.7.7.42"/>
    </reaction>
</comment>
<keyword evidence="12" id="KW-1185">Reference proteome</keyword>
<dbReference type="NCBIfam" id="NF008292">
    <property type="entry name" value="PRK11072.1"/>
    <property type="match status" value="1"/>
</dbReference>
<comment type="cofactor">
    <cofactor evidence="7">
        <name>Mg(2+)</name>
        <dbReference type="ChEBI" id="CHEBI:18420"/>
    </cofactor>
</comment>
<dbReference type="RefSeq" id="WP_245751742.1">
    <property type="nucleotide sequence ID" value="NZ_FOLH01000003.1"/>
</dbReference>
<evidence type="ECO:0000256" key="2">
    <source>
        <dbReference type="ARBA" id="ARBA00022695"/>
    </source>
</evidence>
<keyword evidence="8" id="KW-0175">Coiled coil</keyword>
<dbReference type="Gene3D" id="1.20.120.1510">
    <property type="match status" value="1"/>
</dbReference>
<evidence type="ECO:0000256" key="1">
    <source>
        <dbReference type="ARBA" id="ARBA00022679"/>
    </source>
</evidence>
<dbReference type="HAMAP" id="MF_00802">
    <property type="entry name" value="GlnE"/>
    <property type="match status" value="1"/>
</dbReference>
<feature type="region of interest" description="Adenylyl transferase" evidence="7">
    <location>
        <begin position="496"/>
        <end position="995"/>
    </location>
</feature>
<dbReference type="GO" id="GO:0000820">
    <property type="term" value="P:regulation of glutamine family amino acid metabolic process"/>
    <property type="evidence" value="ECO:0007669"/>
    <property type="project" value="UniProtKB-UniRule"/>
</dbReference>
<dbReference type="GO" id="GO:0047388">
    <property type="term" value="F:[glutamine synthetase]-adenylyl-L-tyrosine phosphorylase activity"/>
    <property type="evidence" value="ECO:0007669"/>
    <property type="project" value="UniProtKB-EC"/>
</dbReference>
<dbReference type="AlphaFoldDB" id="A0A1I1HBU7"/>
<feature type="domain" description="PII-uridylyltransferase/Glutamine-synthetase adenylyltransferase" evidence="10">
    <location>
        <begin position="345"/>
        <end position="483"/>
    </location>
</feature>
<dbReference type="Pfam" id="PF08335">
    <property type="entry name" value="GlnD_UR_UTase"/>
    <property type="match status" value="2"/>
</dbReference>
<sequence>MPQQIKPVIATLPAHLHACVEQAFGQIQSALETADMTAQAIGRPLASERWQQLSSEHLQSASRLLATSDFAVELLTKDPLLLPRLVEEGRLDRAMTQADYTTWCYEFLKDSQGQLPQEEAGLHKGLRLFRRAVMLRLLWRDAQQAGSPQAVWQTSAEVSWLASASVEAALAWLEDHYASAWGRAYPRGTQQEEVDSGQVQPLRLVVLGMGKLGALELNLSSDIDLIFAFAQAGETLGGRRSFDNQEYFTRLGQKLITALDQITAEGFVFRVDMRLRPYGDAGALALSFSALQEYYQDQGRDWERYAMIKARVIAGDQEAGEKLLADLKPFVYRKYLDFSAIEALRAMKAMINREVRRKGRDNNIKLGRGGIREVEFITQVFQLIRGGRDTELQERSLRKLLPVISGLGLMPEQASKELLEDYAFLRDLEHALQGFADRQTQELPDDEKVQQRIALRCGFDSWAALLEKLDKVRNQVREHFDAVIADPEDEEVVETADDLSVLWTDDLEDEVAYQLLQEKGFQETAQSWKLLKALKTSKQVASMQKVGKERLDSLLPLVLAAVIDAPNPDTTLERVLWLIEAVLRRTAYLVLLTENPGALQQLVKMCSASPWLAEQLSRMPILLDELLSPETLYSPADKERLQDELRQHLSRIPEDDMEALMEALRYFRHANVLRVAASDIVADRHLMKVSDYLTFIAEVLLESVMQFAWKDLTRRYGRPLNTGGQPADPGFIIVGYGKLGGIELGYGSDLDLVFIHEGHPTAGSDGEKSLDSITYFSRLGQKIIHFLSTVTPSGQLYEVDMRLRPSGNAGLLVSSLKAYADYQKKEAWTWEHQALVRARAICGDPQLVERFNQLRGEILAQQRDLDKLQEAVVSMREKMRANLGSRASQAKDVFHIKQDTGGLVDIEFIVQYCVLAFSHQHPELLEVTDNMRLLDALATTGVLPEAEVRNLQDAYLAYRKATHHAALEKSGNSVPAAPWTEYRQTVSQVWKSFFD</sequence>
<evidence type="ECO:0000313" key="12">
    <source>
        <dbReference type="Proteomes" id="UP000199058"/>
    </source>
</evidence>
<keyword evidence="2 7" id="KW-0548">Nucleotidyltransferase</keyword>
<keyword evidence="5 7" id="KW-0460">Magnesium</keyword>
<evidence type="ECO:0000256" key="3">
    <source>
        <dbReference type="ARBA" id="ARBA00022741"/>
    </source>
</evidence>
<dbReference type="PANTHER" id="PTHR30621:SF0">
    <property type="entry name" value="BIFUNCTIONAL GLUTAMINE SYNTHETASE ADENYLYLTRANSFERASE_ADENYLYL-REMOVING ENZYME"/>
    <property type="match status" value="1"/>
</dbReference>
<evidence type="ECO:0000313" key="11">
    <source>
        <dbReference type="EMBL" id="SFC21639.1"/>
    </source>
</evidence>
<dbReference type="InterPro" id="IPR005190">
    <property type="entry name" value="GlnE_rpt_dom"/>
</dbReference>
<dbReference type="GO" id="GO:0008882">
    <property type="term" value="F:[glutamate-ammonia-ligase] adenylyltransferase activity"/>
    <property type="evidence" value="ECO:0007669"/>
    <property type="project" value="UniProtKB-UniRule"/>
</dbReference>
<dbReference type="InterPro" id="IPR043519">
    <property type="entry name" value="NT_sf"/>
</dbReference>
<dbReference type="InterPro" id="IPR023057">
    <property type="entry name" value="GlnE"/>
</dbReference>
<evidence type="ECO:0000256" key="4">
    <source>
        <dbReference type="ARBA" id="ARBA00022840"/>
    </source>
</evidence>
<dbReference type="Pfam" id="PF03710">
    <property type="entry name" value="GlnE"/>
    <property type="match status" value="2"/>
</dbReference>
<dbReference type="GO" id="GO:0000287">
    <property type="term" value="F:magnesium ion binding"/>
    <property type="evidence" value="ECO:0007669"/>
    <property type="project" value="UniProtKB-UniRule"/>
</dbReference>
<dbReference type="Gene3D" id="1.20.120.330">
    <property type="entry name" value="Nucleotidyltransferases domain 2"/>
    <property type="match status" value="2"/>
</dbReference>
<evidence type="ECO:0000256" key="8">
    <source>
        <dbReference type="SAM" id="Coils"/>
    </source>
</evidence>
<proteinExistence type="inferred from homology"/>
<evidence type="ECO:0000256" key="5">
    <source>
        <dbReference type="ARBA" id="ARBA00022842"/>
    </source>
</evidence>
<dbReference type="GO" id="GO:0016874">
    <property type="term" value="F:ligase activity"/>
    <property type="evidence" value="ECO:0007669"/>
    <property type="project" value="UniProtKB-KW"/>
</dbReference>
<gene>
    <name evidence="7" type="primary">glnE</name>
    <name evidence="11" type="ORF">SAMN05660443_1930</name>
</gene>
<dbReference type="FunFam" id="1.20.120.330:FF:000005">
    <property type="entry name" value="Bifunctional glutamine synthetase adenylyltransferase/adenylyl-removing enzyme"/>
    <property type="match status" value="1"/>
</dbReference>
<evidence type="ECO:0000259" key="9">
    <source>
        <dbReference type="Pfam" id="PF03710"/>
    </source>
</evidence>
<dbReference type="EC" id="2.7.7.89" evidence="7"/>
<keyword evidence="1 7" id="KW-0808">Transferase</keyword>
<dbReference type="EC" id="2.7.7.42" evidence="7"/>
<dbReference type="GO" id="GO:0005524">
    <property type="term" value="F:ATP binding"/>
    <property type="evidence" value="ECO:0007669"/>
    <property type="project" value="UniProtKB-UniRule"/>
</dbReference>
<dbReference type="FunFam" id="3.30.460.10:FF:000009">
    <property type="entry name" value="Bifunctional glutamine synthetase adenylyltransferase/adenylyl-removing enzyme"/>
    <property type="match status" value="1"/>
</dbReference>
<keyword evidence="3 7" id="KW-0547">Nucleotide-binding</keyword>
<dbReference type="PANTHER" id="PTHR30621">
    <property type="entry name" value="GLUTAMINE SYNTHETASE ADENYLYLTRANSFERASE"/>
    <property type="match status" value="1"/>
</dbReference>